<evidence type="ECO:0000313" key="4">
    <source>
        <dbReference type="Proteomes" id="UP001652642"/>
    </source>
</evidence>
<gene>
    <name evidence="5" type="primary">ZSWIM3</name>
</gene>
<name>A0A6J0UWS1_9SAUR</name>
<dbReference type="Proteomes" id="UP001652642">
    <property type="component" value="Chromosome 4"/>
</dbReference>
<feature type="compositionally biased region" description="Polar residues" evidence="2">
    <location>
        <begin position="490"/>
        <end position="503"/>
    </location>
</feature>
<dbReference type="InterPro" id="IPR048326">
    <property type="entry name" value="ZSWIM1-3_helical"/>
</dbReference>
<dbReference type="GeneID" id="110086208"/>
<dbReference type="OrthoDB" id="124789at2759"/>
<keyword evidence="1" id="KW-0862">Zinc</keyword>
<dbReference type="PANTHER" id="PTHR31569">
    <property type="entry name" value="SWIM-TYPE DOMAIN-CONTAINING PROTEIN"/>
    <property type="match status" value="1"/>
</dbReference>
<feature type="region of interest" description="Disordered" evidence="2">
    <location>
        <begin position="725"/>
        <end position="746"/>
    </location>
</feature>
<protein>
    <submittedName>
        <fullName evidence="5">Zinc finger SWIM domain-containing protein 3</fullName>
    </submittedName>
</protein>
<dbReference type="PROSITE" id="PS50966">
    <property type="entry name" value="ZF_SWIM"/>
    <property type="match status" value="1"/>
</dbReference>
<proteinExistence type="predicted"/>
<evidence type="ECO:0000256" key="2">
    <source>
        <dbReference type="SAM" id="MobiDB-lite"/>
    </source>
</evidence>
<dbReference type="InterPro" id="IPR052579">
    <property type="entry name" value="Zinc_finger_SWIM"/>
</dbReference>
<keyword evidence="4" id="KW-1185">Reference proteome</keyword>
<feature type="domain" description="SWIM-type" evidence="3">
    <location>
        <begin position="570"/>
        <end position="602"/>
    </location>
</feature>
<dbReference type="Pfam" id="PF21056">
    <property type="entry name" value="ZSWIM1-3_RNaseH-like"/>
    <property type="match status" value="1"/>
</dbReference>
<dbReference type="Pfam" id="PF21599">
    <property type="entry name" value="ZSWIM3_N"/>
    <property type="match status" value="1"/>
</dbReference>
<feature type="region of interest" description="Disordered" evidence="2">
    <location>
        <begin position="174"/>
        <end position="194"/>
    </location>
</feature>
<feature type="region of interest" description="Disordered" evidence="2">
    <location>
        <begin position="473"/>
        <end position="511"/>
    </location>
</feature>
<dbReference type="InterPro" id="IPR007527">
    <property type="entry name" value="Znf_SWIM"/>
</dbReference>
<sequence>MELGSCFKNYEDFREFFSTYKKENRLRYRLKSCISVRFYNRKNGTNIREDVTFMQAKFGCGRLRDYCKKKQLSNLCPAYLVLEYNKELDRLVICEVNNNHVHVESKSSSVSSNPQPLARMAVKMAGSKDGGTPPFKLRKEEPAEVESCEMNSINVKIEVDTNENMETEMESFFLPPSPHKEPDVPQAEEDNSSNNNSALVQVAELMKNILLVDTGSLGSTSVGSNQDLERLNFQTSKMKSLFIRFPESLLLHQVPSERGHVLYAFLVESKDRVGKLVHFAILKEDTQENVQKMLSVFKEFNPEWQKVKVVFVDLSFRHQPVLQELFPSAQVLLSVYHTVQLLEKKLKESRSSFSFRQNLKLALRKAVFSTSTRNLETLSQLVKRLVDQELYEHLQTNWFSCEMLWYMHAKKGLHYCSTYIDSLDLITQKVSSLFNSQSSLEASILRFVEYADCFNTKGLGNLNQDFSGLEQDSHRGLMEEPRTKTRASAKCSSTSPSQKTPTRTAADLPKPFLKHSPAKPVATMLTALQETCTDLAYQLCLNEWDVVQKSAQLFTSTKNKISVQLLEDTYQVQDSGKSCTCYFHRRYQLPCRHILSMLLANRRVVEENMVGKRWQKKYQHLPVLQENLLGQPCHSTGIQGAMGVTEERWDKVQSLSKELGNLLLQSEGEELEERLSTLRMIVNIWAQCCELQEEEEGAENPRKVRNVGDLPFLWVKKEEVEDIELASGTPDLPQEENQKLAALKSP</sequence>
<organism evidence="4 5">
    <name type="scientific">Pogona vitticeps</name>
    <name type="common">central bearded dragon</name>
    <dbReference type="NCBI Taxonomy" id="103695"/>
    <lineage>
        <taxon>Eukaryota</taxon>
        <taxon>Metazoa</taxon>
        <taxon>Chordata</taxon>
        <taxon>Craniata</taxon>
        <taxon>Vertebrata</taxon>
        <taxon>Euteleostomi</taxon>
        <taxon>Lepidosauria</taxon>
        <taxon>Squamata</taxon>
        <taxon>Bifurcata</taxon>
        <taxon>Unidentata</taxon>
        <taxon>Episquamata</taxon>
        <taxon>Toxicofera</taxon>
        <taxon>Iguania</taxon>
        <taxon>Acrodonta</taxon>
        <taxon>Agamidae</taxon>
        <taxon>Amphibolurinae</taxon>
        <taxon>Pogona</taxon>
    </lineage>
</organism>
<evidence type="ECO:0000256" key="1">
    <source>
        <dbReference type="PROSITE-ProRule" id="PRU00325"/>
    </source>
</evidence>
<dbReference type="RefSeq" id="XP_020662664.2">
    <property type="nucleotide sequence ID" value="XM_020807005.2"/>
</dbReference>
<dbReference type="InterPro" id="IPR048324">
    <property type="entry name" value="ZSWIM1-3_RNaseH-like"/>
</dbReference>
<keyword evidence="1" id="KW-0863">Zinc-finger</keyword>
<dbReference type="InterPro" id="IPR045563">
    <property type="entry name" value="ZSWIM1/3_C"/>
</dbReference>
<dbReference type="Pfam" id="PF21600">
    <property type="entry name" value="ZSWIM1-3_helical"/>
    <property type="match status" value="1"/>
</dbReference>
<evidence type="ECO:0000259" key="3">
    <source>
        <dbReference type="PROSITE" id="PS50966"/>
    </source>
</evidence>
<reference evidence="5" key="1">
    <citation type="submission" date="2025-08" db="UniProtKB">
        <authorList>
            <consortium name="RefSeq"/>
        </authorList>
    </citation>
    <scope>IDENTIFICATION</scope>
</reference>
<dbReference type="PANTHER" id="PTHR31569:SF3">
    <property type="entry name" value="ZINC FINGER SWIM DOMAIN-CONTAINING PROTEIN 3"/>
    <property type="match status" value="1"/>
</dbReference>
<dbReference type="InterPro" id="IPR048325">
    <property type="entry name" value="ZSWIM3_N"/>
</dbReference>
<keyword evidence="1" id="KW-0479">Metal-binding</keyword>
<dbReference type="Pfam" id="PF04434">
    <property type="entry name" value="SWIM"/>
    <property type="match status" value="1"/>
</dbReference>
<dbReference type="Pfam" id="PF19286">
    <property type="entry name" value="ZSWIM1-3_C"/>
    <property type="match status" value="1"/>
</dbReference>
<accession>A0A6J0UWS1</accession>
<feature type="compositionally biased region" description="Basic and acidic residues" evidence="2">
    <location>
        <begin position="473"/>
        <end position="483"/>
    </location>
</feature>
<evidence type="ECO:0000313" key="5">
    <source>
        <dbReference type="RefSeq" id="XP_020662664.2"/>
    </source>
</evidence>